<protein>
    <submittedName>
        <fullName evidence="4">Cytochrome P450</fullName>
    </submittedName>
</protein>
<organism evidence="4 5">
    <name type="scientific">Streptomyces albiaxialis</name>
    <dbReference type="NCBI Taxonomy" id="329523"/>
    <lineage>
        <taxon>Bacteria</taxon>
        <taxon>Bacillati</taxon>
        <taxon>Actinomycetota</taxon>
        <taxon>Actinomycetes</taxon>
        <taxon>Kitasatosporales</taxon>
        <taxon>Streptomycetaceae</taxon>
        <taxon>Streptomyces</taxon>
    </lineage>
</organism>
<evidence type="ECO:0000256" key="1">
    <source>
        <dbReference type="ARBA" id="ARBA00010617"/>
    </source>
</evidence>
<dbReference type="PANTHER" id="PTHR46696">
    <property type="entry name" value="P450, PUTATIVE (EUROFUNG)-RELATED"/>
    <property type="match status" value="1"/>
</dbReference>
<dbReference type="SUPFAM" id="SSF48264">
    <property type="entry name" value="Cytochrome P450"/>
    <property type="match status" value="1"/>
</dbReference>
<evidence type="ECO:0000256" key="3">
    <source>
        <dbReference type="SAM" id="MobiDB-lite"/>
    </source>
</evidence>
<keyword evidence="5" id="KW-1185">Reference proteome</keyword>
<dbReference type="Pfam" id="PF00067">
    <property type="entry name" value="p450"/>
    <property type="match status" value="1"/>
</dbReference>
<dbReference type="Gene3D" id="1.10.630.10">
    <property type="entry name" value="Cytochrome P450"/>
    <property type="match status" value="1"/>
</dbReference>
<dbReference type="Proteomes" id="UP001500016">
    <property type="component" value="Unassembled WGS sequence"/>
</dbReference>
<keyword evidence="2" id="KW-0349">Heme</keyword>
<keyword evidence="2" id="KW-0479">Metal-binding</keyword>
<dbReference type="CDD" id="cd11029">
    <property type="entry name" value="CYP107-like"/>
    <property type="match status" value="1"/>
</dbReference>
<dbReference type="InterPro" id="IPR002397">
    <property type="entry name" value="Cyt_P450_B"/>
</dbReference>
<dbReference type="PROSITE" id="PS00086">
    <property type="entry name" value="CYTOCHROME_P450"/>
    <property type="match status" value="1"/>
</dbReference>
<dbReference type="EMBL" id="BAAAPE010000025">
    <property type="protein sequence ID" value="GAA2101407.1"/>
    <property type="molecule type" value="Genomic_DNA"/>
</dbReference>
<dbReference type="PRINTS" id="PR00359">
    <property type="entry name" value="BP450"/>
</dbReference>
<sequence>MSGRTEGSARTESGALTDDSRRTDDGRRTGGNGRTGGTAAVADGGAGHRPPGSTAPVAPIRLDEEFLQDPYQLYERLRVRRPVAPALLPHGLRVWIVSRYEDARAALADPRLRKDSVRQQELSARQAEETNSTPVIPEFLNSHMLNTDPPDHTRLRKLVGAAFTSRRVAELRPRITAIADELLDALPLGEVVDLVDGFAYPLPITVICELLGVPENDRADFRDWTATLLNTGVGEADLAAAAEAMLGYLDALIAEKQRAPGQDLISALVQARDAGDRLDEGELRAMVFVLLVGGHETMVNLIGNGTLALLRNPDQLAALRADPDGLPGAIEEFLRYDGPVNFATFRFTTEDVPIGGLTVPEGEFVVIALLSANRDEQRFPDPHALDLDRATAGHLAFGHGVHYCVGAHLARAQAEIAFERLLGRFPDLALAVPPSELCWRHSTLMRGLEALPVRLGER</sequence>
<reference evidence="5" key="1">
    <citation type="journal article" date="2019" name="Int. J. Syst. Evol. Microbiol.">
        <title>The Global Catalogue of Microorganisms (GCM) 10K type strain sequencing project: providing services to taxonomists for standard genome sequencing and annotation.</title>
        <authorList>
            <consortium name="The Broad Institute Genomics Platform"/>
            <consortium name="The Broad Institute Genome Sequencing Center for Infectious Disease"/>
            <person name="Wu L."/>
            <person name="Ma J."/>
        </authorList>
    </citation>
    <scope>NUCLEOTIDE SEQUENCE [LARGE SCALE GENOMIC DNA]</scope>
    <source>
        <strain evidence="5">JCM 15478</strain>
    </source>
</reference>
<dbReference type="InterPro" id="IPR017972">
    <property type="entry name" value="Cyt_P450_CS"/>
</dbReference>
<dbReference type="PANTHER" id="PTHR46696:SF1">
    <property type="entry name" value="CYTOCHROME P450 YJIB-RELATED"/>
    <property type="match status" value="1"/>
</dbReference>
<evidence type="ECO:0000313" key="4">
    <source>
        <dbReference type="EMBL" id="GAA2101407.1"/>
    </source>
</evidence>
<proteinExistence type="inferred from homology"/>
<dbReference type="InterPro" id="IPR036396">
    <property type="entry name" value="Cyt_P450_sf"/>
</dbReference>
<comment type="caution">
    <text evidence="4">The sequence shown here is derived from an EMBL/GenBank/DDBJ whole genome shotgun (WGS) entry which is preliminary data.</text>
</comment>
<keyword evidence="2" id="KW-0560">Oxidoreductase</keyword>
<keyword evidence="2" id="KW-0503">Monooxygenase</keyword>
<evidence type="ECO:0000313" key="5">
    <source>
        <dbReference type="Proteomes" id="UP001500016"/>
    </source>
</evidence>
<keyword evidence="2" id="KW-0408">Iron</keyword>
<name>A0ABP5IJ83_9ACTN</name>
<accession>A0ABP5IJ83</accession>
<dbReference type="InterPro" id="IPR001128">
    <property type="entry name" value="Cyt_P450"/>
</dbReference>
<gene>
    <name evidence="4" type="ORF">GCM10009801_74670</name>
</gene>
<comment type="similarity">
    <text evidence="1 2">Belongs to the cytochrome P450 family.</text>
</comment>
<dbReference type="RefSeq" id="WP_344534805.1">
    <property type="nucleotide sequence ID" value="NZ_BAAAPE010000025.1"/>
</dbReference>
<feature type="compositionally biased region" description="Basic and acidic residues" evidence="3">
    <location>
        <begin position="18"/>
        <end position="28"/>
    </location>
</feature>
<evidence type="ECO:0000256" key="2">
    <source>
        <dbReference type="RuleBase" id="RU000461"/>
    </source>
</evidence>
<feature type="region of interest" description="Disordered" evidence="3">
    <location>
        <begin position="1"/>
        <end position="57"/>
    </location>
</feature>